<proteinExistence type="predicted"/>
<gene>
    <name evidence="3" type="ORF">CR162_04550</name>
</gene>
<comment type="caution">
    <text evidence="3">The sequence shown here is derived from an EMBL/GenBank/DDBJ whole genome shotgun (WGS) entry which is preliminary data.</text>
</comment>
<feature type="region of interest" description="Disordered" evidence="1">
    <location>
        <begin position="1"/>
        <end position="27"/>
    </location>
</feature>
<dbReference type="CDD" id="cd06578">
    <property type="entry name" value="HemD"/>
    <property type="match status" value="1"/>
</dbReference>
<evidence type="ECO:0000259" key="2">
    <source>
        <dbReference type="Pfam" id="PF02602"/>
    </source>
</evidence>
<dbReference type="GO" id="GO:0033014">
    <property type="term" value="P:tetrapyrrole biosynthetic process"/>
    <property type="evidence" value="ECO:0007669"/>
    <property type="project" value="InterPro"/>
</dbReference>
<dbReference type="Proteomes" id="UP000223527">
    <property type="component" value="Unassembled WGS sequence"/>
</dbReference>
<dbReference type="Gene3D" id="3.40.50.10090">
    <property type="match status" value="2"/>
</dbReference>
<accession>A0A2C7AG31</accession>
<reference evidence="3 4" key="1">
    <citation type="submission" date="2017-10" db="EMBL/GenBank/DDBJ databases">
        <authorList>
            <person name="Banno H."/>
            <person name="Chua N.-H."/>
        </authorList>
    </citation>
    <scope>NUCLEOTIDE SEQUENCE [LARGE SCALE GENOMIC DNA]</scope>
    <source>
        <strain evidence="3 4">YW11</strain>
    </source>
</reference>
<dbReference type="InterPro" id="IPR003754">
    <property type="entry name" value="4pyrrol_synth_uPrphyn_synth"/>
</dbReference>
<sequence length="292" mass="29887">MPSGWAASWATGCAPTAPPTSSSADPVREAPAILVTRPEPGCAETAAAVAVLGWRALAAPALVLTALPAPREGGRPAQAILLPSRASARALAGWPDKARPVLAVGEGTGDEARRAGFLRVEHASGDAVSLAKLAAARLDPRGGPLLLAVGRGYSAALAAALRGAGFTVRRRVVYEARPAAALPADCIAALREGAVRGALFLSPRSALHTQALLRQAGLAETVRRTVAFALSPRIESALAGMPWRAIHATRVPELPALLALLGRPPGAWPDAAPPGAPWAGLPEPESEGQERE</sequence>
<dbReference type="GO" id="GO:0004852">
    <property type="term" value="F:uroporphyrinogen-III synthase activity"/>
    <property type="evidence" value="ECO:0007669"/>
    <property type="project" value="InterPro"/>
</dbReference>
<evidence type="ECO:0000313" key="4">
    <source>
        <dbReference type="Proteomes" id="UP000223527"/>
    </source>
</evidence>
<feature type="region of interest" description="Disordered" evidence="1">
    <location>
        <begin position="268"/>
        <end position="292"/>
    </location>
</feature>
<dbReference type="SUPFAM" id="SSF69618">
    <property type="entry name" value="HemD-like"/>
    <property type="match status" value="1"/>
</dbReference>
<dbReference type="Pfam" id="PF02602">
    <property type="entry name" value="HEM4"/>
    <property type="match status" value="1"/>
</dbReference>
<protein>
    <submittedName>
        <fullName evidence="3">Uroporphyrinogen III synthase</fullName>
    </submittedName>
</protein>
<organism evidence="3 4">
    <name type="scientific">Teichococcus rhizosphaerae</name>
    <dbReference type="NCBI Taxonomy" id="1335062"/>
    <lineage>
        <taxon>Bacteria</taxon>
        <taxon>Pseudomonadati</taxon>
        <taxon>Pseudomonadota</taxon>
        <taxon>Alphaproteobacteria</taxon>
        <taxon>Acetobacterales</taxon>
        <taxon>Roseomonadaceae</taxon>
        <taxon>Roseomonas</taxon>
    </lineage>
</organism>
<evidence type="ECO:0000256" key="1">
    <source>
        <dbReference type="SAM" id="MobiDB-lite"/>
    </source>
</evidence>
<dbReference type="AlphaFoldDB" id="A0A2C7AG31"/>
<dbReference type="EMBL" id="PDNU01000004">
    <property type="protein sequence ID" value="PHK96116.1"/>
    <property type="molecule type" value="Genomic_DNA"/>
</dbReference>
<feature type="domain" description="Tetrapyrrole biosynthesis uroporphyrinogen III synthase" evidence="2">
    <location>
        <begin position="45"/>
        <end position="258"/>
    </location>
</feature>
<keyword evidence="4" id="KW-1185">Reference proteome</keyword>
<evidence type="ECO:0000313" key="3">
    <source>
        <dbReference type="EMBL" id="PHK96116.1"/>
    </source>
</evidence>
<name>A0A2C7AG31_9PROT</name>
<dbReference type="InterPro" id="IPR036108">
    <property type="entry name" value="4pyrrol_syn_uPrphyn_synt_sf"/>
</dbReference>